<protein>
    <submittedName>
        <fullName evidence="2">Uncharacterized protein</fullName>
    </submittedName>
</protein>
<dbReference type="PANTHER" id="PTHR43157">
    <property type="entry name" value="PHOSPHATIDYLINOSITOL-GLYCAN BIOSYNTHESIS CLASS F PROTEIN-RELATED"/>
    <property type="match status" value="1"/>
</dbReference>
<dbReference type="GO" id="GO:0016491">
    <property type="term" value="F:oxidoreductase activity"/>
    <property type="evidence" value="ECO:0007669"/>
    <property type="project" value="UniProtKB-KW"/>
</dbReference>
<evidence type="ECO:0000313" key="3">
    <source>
        <dbReference type="Proteomes" id="UP001176961"/>
    </source>
</evidence>
<dbReference type="Pfam" id="PF00106">
    <property type="entry name" value="adh_short"/>
    <property type="match status" value="1"/>
</dbReference>
<keyword evidence="3" id="KW-1185">Reference proteome</keyword>
<dbReference type="PANTHER" id="PTHR43157:SF31">
    <property type="entry name" value="PHOSPHATIDYLINOSITOL-GLYCAN BIOSYNTHESIS CLASS F PROTEIN"/>
    <property type="match status" value="1"/>
</dbReference>
<evidence type="ECO:0000256" key="1">
    <source>
        <dbReference type="ARBA" id="ARBA00023002"/>
    </source>
</evidence>
<dbReference type="SUPFAM" id="SSF51735">
    <property type="entry name" value="NAD(P)-binding Rossmann-fold domains"/>
    <property type="match status" value="1"/>
</dbReference>
<comment type="caution">
    <text evidence="2">The sequence shown here is derived from an EMBL/GenBank/DDBJ whole genome shotgun (WGS) entry which is preliminary data.</text>
</comment>
<dbReference type="Proteomes" id="UP001176961">
    <property type="component" value="Unassembled WGS sequence"/>
</dbReference>
<evidence type="ECO:0000313" key="2">
    <source>
        <dbReference type="EMBL" id="CAJ0590425.1"/>
    </source>
</evidence>
<name>A0AA36GK39_CYLNA</name>
<gene>
    <name evidence="2" type="ORF">CYNAS_LOCUS2408</name>
</gene>
<accession>A0AA36GK39</accession>
<reference evidence="2" key="1">
    <citation type="submission" date="2023-07" db="EMBL/GenBank/DDBJ databases">
        <authorList>
            <consortium name="CYATHOMIX"/>
        </authorList>
    </citation>
    <scope>NUCLEOTIDE SEQUENCE</scope>
    <source>
        <strain evidence="2">N/A</strain>
    </source>
</reference>
<dbReference type="InterPro" id="IPR002347">
    <property type="entry name" value="SDR_fam"/>
</dbReference>
<sequence length="272" mass="30109">MSATNVPEEKIQSAGLVAAVTGANSGVGYEITKGLNLEKVKKGCDPNLLIIMKCDLSDFNSVRTCAKELLMKEDKIDILINNASVMFLPNYEKTVDGHEMTWQCNYLGMKQATFLRQGPFLLTQLLLPALAKAHSSRIIFVASIMHMLSDPLNLATIDDEQSFGRIEPYNRSKLAIVMCVRELSRRLQQKGLGHITVNSLHPGVVNSNAYRNTILFSPLIKHILSIQVVFLQNSLEWCTNTTVSGFEQGSRRNERKLLFGLPGGQGKQICAG</sequence>
<dbReference type="InterPro" id="IPR036291">
    <property type="entry name" value="NAD(P)-bd_dom_sf"/>
</dbReference>
<organism evidence="2 3">
    <name type="scientific">Cylicocyclus nassatus</name>
    <name type="common">Nematode worm</name>
    <dbReference type="NCBI Taxonomy" id="53992"/>
    <lineage>
        <taxon>Eukaryota</taxon>
        <taxon>Metazoa</taxon>
        <taxon>Ecdysozoa</taxon>
        <taxon>Nematoda</taxon>
        <taxon>Chromadorea</taxon>
        <taxon>Rhabditida</taxon>
        <taxon>Rhabditina</taxon>
        <taxon>Rhabditomorpha</taxon>
        <taxon>Strongyloidea</taxon>
        <taxon>Strongylidae</taxon>
        <taxon>Cylicocyclus</taxon>
    </lineage>
</organism>
<dbReference type="AlphaFoldDB" id="A0AA36GK39"/>
<proteinExistence type="predicted"/>
<keyword evidence="1" id="KW-0560">Oxidoreductase</keyword>
<dbReference type="EMBL" id="CATQJL010000001">
    <property type="protein sequence ID" value="CAJ0590425.1"/>
    <property type="molecule type" value="Genomic_DNA"/>
</dbReference>
<dbReference type="Gene3D" id="3.40.50.720">
    <property type="entry name" value="NAD(P)-binding Rossmann-like Domain"/>
    <property type="match status" value="1"/>
</dbReference>
<dbReference type="PRINTS" id="PR00081">
    <property type="entry name" value="GDHRDH"/>
</dbReference>